<dbReference type="InterPro" id="IPR011989">
    <property type="entry name" value="ARM-like"/>
</dbReference>
<dbReference type="AlphaFoldDB" id="A0A9P7GHG8"/>
<dbReference type="Proteomes" id="UP000717328">
    <property type="component" value="Unassembled WGS sequence"/>
</dbReference>
<dbReference type="EMBL" id="JABCKI010001138">
    <property type="protein sequence ID" value="KAG5649340.1"/>
    <property type="molecule type" value="Genomic_DNA"/>
</dbReference>
<evidence type="ECO:0000313" key="3">
    <source>
        <dbReference type="Proteomes" id="UP000717328"/>
    </source>
</evidence>
<proteinExistence type="predicted"/>
<evidence type="ECO:0000313" key="2">
    <source>
        <dbReference type="EMBL" id="KAG5649340.1"/>
    </source>
</evidence>
<feature type="region of interest" description="Disordered" evidence="1">
    <location>
        <begin position="212"/>
        <end position="233"/>
    </location>
</feature>
<protein>
    <submittedName>
        <fullName evidence="2">Uncharacterized protein</fullName>
    </submittedName>
</protein>
<comment type="caution">
    <text evidence="2">The sequence shown here is derived from an EMBL/GenBank/DDBJ whole genome shotgun (WGS) entry which is preliminary data.</text>
</comment>
<name>A0A9P7GHG8_9AGAR</name>
<dbReference type="OrthoDB" id="2960366at2759"/>
<organism evidence="2 3">
    <name type="scientific">Sphagnurus paluster</name>
    <dbReference type="NCBI Taxonomy" id="117069"/>
    <lineage>
        <taxon>Eukaryota</taxon>
        <taxon>Fungi</taxon>
        <taxon>Dikarya</taxon>
        <taxon>Basidiomycota</taxon>
        <taxon>Agaricomycotina</taxon>
        <taxon>Agaricomycetes</taxon>
        <taxon>Agaricomycetidae</taxon>
        <taxon>Agaricales</taxon>
        <taxon>Tricholomatineae</taxon>
        <taxon>Lyophyllaceae</taxon>
        <taxon>Sphagnurus</taxon>
    </lineage>
</organism>
<keyword evidence="3" id="KW-1185">Reference proteome</keyword>
<gene>
    <name evidence="2" type="ORF">H0H81_004455</name>
</gene>
<reference evidence="2" key="2">
    <citation type="submission" date="2021-10" db="EMBL/GenBank/DDBJ databases">
        <title>Phylogenomics reveals ancestral predisposition of the termite-cultivated fungus Termitomyces towards a domesticated lifestyle.</title>
        <authorList>
            <person name="Auxier B."/>
            <person name="Grum-Grzhimaylo A."/>
            <person name="Cardenas M.E."/>
            <person name="Lodge J.D."/>
            <person name="Laessoe T."/>
            <person name="Pedersen O."/>
            <person name="Smith M.E."/>
            <person name="Kuyper T.W."/>
            <person name="Franco-Molano E.A."/>
            <person name="Baroni T.J."/>
            <person name="Aanen D.K."/>
        </authorList>
    </citation>
    <scope>NUCLEOTIDE SEQUENCE</scope>
    <source>
        <strain evidence="2">D49</strain>
    </source>
</reference>
<accession>A0A9P7GHG8</accession>
<sequence>MDNTWSILDTLTKLVTTNASNTEPLVSTLKQLLALQTPTSFYYFESWVHFSSEMASAVAEAGLAQWLLSIITLEDEEDKCYYNCCVVVTALSTLVNCTTDETQRRNLKQLFFDNEKAVEVAINMTTPMDYAYVASEVAGALGILVKDFPRGASHLRWDESILTAALRLFDNPEHDLNNPILLIAEICTPGEPRLTALLHLYLDVLDLIPDQAPKGPQGKKKKKKKKKHNHIHMSEHDTWKRITLLTCASPASRKCH</sequence>
<reference evidence="2" key="1">
    <citation type="submission" date="2021-02" db="EMBL/GenBank/DDBJ databases">
        <authorList>
            <person name="Nieuwenhuis M."/>
            <person name="Van De Peppel L.J.J."/>
        </authorList>
    </citation>
    <scope>NUCLEOTIDE SEQUENCE</scope>
    <source>
        <strain evidence="2">D49</strain>
    </source>
</reference>
<feature type="compositionally biased region" description="Basic residues" evidence="1">
    <location>
        <begin position="217"/>
        <end position="231"/>
    </location>
</feature>
<evidence type="ECO:0000256" key="1">
    <source>
        <dbReference type="SAM" id="MobiDB-lite"/>
    </source>
</evidence>
<dbReference type="Gene3D" id="1.25.10.10">
    <property type="entry name" value="Leucine-rich Repeat Variant"/>
    <property type="match status" value="1"/>
</dbReference>